<gene>
    <name evidence="2" type="ORF">QBC46DRAFT_385373</name>
</gene>
<comment type="caution">
    <text evidence="2">The sequence shown here is derived from an EMBL/GenBank/DDBJ whole genome shotgun (WGS) entry which is preliminary data.</text>
</comment>
<feature type="region of interest" description="Disordered" evidence="1">
    <location>
        <begin position="1"/>
        <end position="20"/>
    </location>
</feature>
<dbReference type="Proteomes" id="UP001303473">
    <property type="component" value="Unassembled WGS sequence"/>
</dbReference>
<proteinExistence type="predicted"/>
<reference evidence="3" key="1">
    <citation type="journal article" date="2023" name="Mol. Phylogenet. Evol.">
        <title>Genome-scale phylogeny and comparative genomics of the fungal order Sordariales.</title>
        <authorList>
            <person name="Hensen N."/>
            <person name="Bonometti L."/>
            <person name="Westerberg I."/>
            <person name="Brannstrom I.O."/>
            <person name="Guillou S."/>
            <person name="Cros-Aarteil S."/>
            <person name="Calhoun S."/>
            <person name="Haridas S."/>
            <person name="Kuo A."/>
            <person name="Mondo S."/>
            <person name="Pangilinan J."/>
            <person name="Riley R."/>
            <person name="LaButti K."/>
            <person name="Andreopoulos B."/>
            <person name="Lipzen A."/>
            <person name="Chen C."/>
            <person name="Yan M."/>
            <person name="Daum C."/>
            <person name="Ng V."/>
            <person name="Clum A."/>
            <person name="Steindorff A."/>
            <person name="Ohm R.A."/>
            <person name="Martin F."/>
            <person name="Silar P."/>
            <person name="Natvig D.O."/>
            <person name="Lalanne C."/>
            <person name="Gautier V."/>
            <person name="Ament-Velasquez S.L."/>
            <person name="Kruys A."/>
            <person name="Hutchinson M.I."/>
            <person name="Powell A.J."/>
            <person name="Barry K."/>
            <person name="Miller A.N."/>
            <person name="Grigoriev I.V."/>
            <person name="Debuchy R."/>
            <person name="Gladieux P."/>
            <person name="Hiltunen Thoren M."/>
            <person name="Johannesson H."/>
        </authorList>
    </citation>
    <scope>NUCLEOTIDE SEQUENCE [LARGE SCALE GENOMIC DNA]</scope>
    <source>
        <strain evidence="3">CBS 340.73</strain>
    </source>
</reference>
<dbReference type="AlphaFoldDB" id="A0AAN6S4S4"/>
<accession>A0AAN6S4S4</accession>
<dbReference type="EMBL" id="MU853796">
    <property type="protein sequence ID" value="KAK3940430.1"/>
    <property type="molecule type" value="Genomic_DNA"/>
</dbReference>
<evidence type="ECO:0000256" key="1">
    <source>
        <dbReference type="SAM" id="MobiDB-lite"/>
    </source>
</evidence>
<protein>
    <submittedName>
        <fullName evidence="2">Uncharacterized protein</fullName>
    </submittedName>
</protein>
<evidence type="ECO:0000313" key="2">
    <source>
        <dbReference type="EMBL" id="KAK3940430.1"/>
    </source>
</evidence>
<name>A0AAN6S4S4_9PEZI</name>
<sequence length="576" mass="64356">MLVNELPGLSSPPDAEGAAYSDNTQATGILYCRTIEQKSDLIQFDVTDLHNPPSDEDWVSCLVSTDRSGPPGSEWRRIERLPGIHEVRKTGDGKFYEFAVRRSYIPWLLGSGFQFRRLSVMDLEHDVLEPIEGEVRVYGVLRATERAKSRFLQAAVRGLSSGLGRGLDQYYRHKTLDQGARVIIEWTILIRDIVNSDHEVLRWFLLRCVFLGLHLLGDFDSACALELVNRDMQGWIQYFRQLGSKKAMWPLEERDSQAGLHEVALLRGVFESVGGRGDVRQRGFDGNWTANDSFAAFGSLLDLAEPASFGSFDVQKMTKALLRSRVLEGECLRSGMSVGFGVLPGEQLLQYIPIGVSEAVHGVLPAGLVHDIGYGKVNEIRVATSLICREVPSLKDGEVDMLVLVCHRAGWSTVDEGLRRWLASEEGKSFYRQTMAEICESGALELKVLAAVTLLCCSRALHGSPDNCSAPAYRAYLWDFGRMLRGWSVQNEQVVLERMVLSIRRVLGEECHPAVRCYLDIAVQSELPLDLLDGLSDQYWDAWEETRGGFESRMSSGGHSGWDSENDTGDDGKRSR</sequence>
<keyword evidence="3" id="KW-1185">Reference proteome</keyword>
<feature type="non-terminal residue" evidence="2">
    <location>
        <position position="576"/>
    </location>
</feature>
<feature type="region of interest" description="Disordered" evidence="1">
    <location>
        <begin position="551"/>
        <end position="576"/>
    </location>
</feature>
<organism evidence="2 3">
    <name type="scientific">Diplogelasinospora grovesii</name>
    <dbReference type="NCBI Taxonomy" id="303347"/>
    <lineage>
        <taxon>Eukaryota</taxon>
        <taxon>Fungi</taxon>
        <taxon>Dikarya</taxon>
        <taxon>Ascomycota</taxon>
        <taxon>Pezizomycotina</taxon>
        <taxon>Sordariomycetes</taxon>
        <taxon>Sordariomycetidae</taxon>
        <taxon>Sordariales</taxon>
        <taxon>Diplogelasinosporaceae</taxon>
        <taxon>Diplogelasinospora</taxon>
    </lineage>
</organism>
<evidence type="ECO:0000313" key="3">
    <source>
        <dbReference type="Proteomes" id="UP001303473"/>
    </source>
</evidence>